<dbReference type="Proteomes" id="UP001146793">
    <property type="component" value="Unassembled WGS sequence"/>
</dbReference>
<reference evidence="2" key="1">
    <citation type="submission" date="2022-08" db="EMBL/GenBank/DDBJ databases">
        <title>Novel sulphate-reducing endosymbionts in the free-living metamonad Anaeramoeba.</title>
        <authorList>
            <person name="Jerlstrom-Hultqvist J."/>
            <person name="Cepicka I."/>
            <person name="Gallot-Lavallee L."/>
            <person name="Salas-Leiva D."/>
            <person name="Curtis B.A."/>
            <person name="Zahonova K."/>
            <person name="Pipaliya S."/>
            <person name="Dacks J."/>
            <person name="Roger A.J."/>
        </authorList>
    </citation>
    <scope>NUCLEOTIDE SEQUENCE</scope>
    <source>
        <strain evidence="2">Busselton2</strain>
    </source>
</reference>
<evidence type="ECO:0000313" key="3">
    <source>
        <dbReference type="Proteomes" id="UP001146793"/>
    </source>
</evidence>
<dbReference type="EMBL" id="JANTQA010000075">
    <property type="protein sequence ID" value="KAJ3424135.1"/>
    <property type="molecule type" value="Genomic_DNA"/>
</dbReference>
<accession>A0AAV7Y7K0</accession>
<protein>
    <submittedName>
        <fullName evidence="2">Uncharacterized protein</fullName>
    </submittedName>
</protein>
<sequence length="107" mass="12648">MNYMNQIKLKNENKTARNPSSEYLYGGQKSGKWTEENENDLRELYPEKINLKQNDIFTIFLDMDQKKYLLKSMKKISEVGKIYPEKVIFHAGLWNQKGGEKNQKTII</sequence>
<name>A0AAV7Y7K0_9EUKA</name>
<evidence type="ECO:0000313" key="2">
    <source>
        <dbReference type="EMBL" id="KAJ3424135.1"/>
    </source>
</evidence>
<proteinExistence type="predicted"/>
<comment type="caution">
    <text evidence="2">The sequence shown here is derived from an EMBL/GenBank/DDBJ whole genome shotgun (WGS) entry which is preliminary data.</text>
</comment>
<feature type="region of interest" description="Disordered" evidence="1">
    <location>
        <begin position="1"/>
        <end position="21"/>
    </location>
</feature>
<gene>
    <name evidence="2" type="ORF">M0812_29768</name>
</gene>
<evidence type="ECO:0000256" key="1">
    <source>
        <dbReference type="SAM" id="MobiDB-lite"/>
    </source>
</evidence>
<organism evidence="2 3">
    <name type="scientific">Anaeramoeba flamelloides</name>
    <dbReference type="NCBI Taxonomy" id="1746091"/>
    <lineage>
        <taxon>Eukaryota</taxon>
        <taxon>Metamonada</taxon>
        <taxon>Anaeramoebidae</taxon>
        <taxon>Anaeramoeba</taxon>
    </lineage>
</organism>
<dbReference type="AlphaFoldDB" id="A0AAV7Y7K0"/>